<dbReference type="SMART" id="SM00889">
    <property type="entry name" value="EFG_IV"/>
    <property type="match status" value="1"/>
</dbReference>
<comment type="function">
    <text evidence="6 7">Catalyzes the GTP-dependent ribosomal translocation step during translation elongation. During this step, the ribosome changes from the pre-translocational (PRE) to the post-translocational (POST) state as the newly formed A-site-bound peptidyl-tRNA and P-site-bound deacylated tRNA move to the P and E sites, respectively. Catalyzes the coordinated movement of the two tRNA molecules, the mRNA and conformational changes in the ribosome.</text>
</comment>
<comment type="subcellular location">
    <subcellularLocation>
        <location evidence="7">Cytoplasm</location>
    </subcellularLocation>
</comment>
<comment type="similarity">
    <text evidence="1 7">Belongs to the TRAFAC class translation factor GTPase superfamily. Classic translation factor GTPase family. EF-G/EF-2 subfamily.</text>
</comment>
<dbReference type="GO" id="GO:0003924">
    <property type="term" value="F:GTPase activity"/>
    <property type="evidence" value="ECO:0007669"/>
    <property type="project" value="InterPro"/>
</dbReference>
<dbReference type="Pfam" id="PF14492">
    <property type="entry name" value="EFG_III"/>
    <property type="match status" value="1"/>
</dbReference>
<dbReference type="NCBIfam" id="NF009379">
    <property type="entry name" value="PRK12740.1-3"/>
    <property type="match status" value="1"/>
</dbReference>
<dbReference type="Pfam" id="PF00679">
    <property type="entry name" value="EFG_C"/>
    <property type="match status" value="1"/>
</dbReference>
<evidence type="ECO:0000313" key="10">
    <source>
        <dbReference type="EMBL" id="BBL79587.1"/>
    </source>
</evidence>
<accession>A0A510HMC4</accession>
<dbReference type="FunFam" id="3.30.230.10:FF:000003">
    <property type="entry name" value="Elongation factor G"/>
    <property type="match status" value="1"/>
</dbReference>
<evidence type="ECO:0000256" key="1">
    <source>
        <dbReference type="ARBA" id="ARBA00005870"/>
    </source>
</evidence>
<keyword evidence="3 7" id="KW-0251">Elongation factor</keyword>
<dbReference type="PANTHER" id="PTHR43261:SF1">
    <property type="entry name" value="RIBOSOME-RELEASING FACTOR 2, MITOCHONDRIAL"/>
    <property type="match status" value="1"/>
</dbReference>
<dbReference type="Gene3D" id="3.30.230.10">
    <property type="match status" value="1"/>
</dbReference>
<dbReference type="InterPro" id="IPR009000">
    <property type="entry name" value="Transl_B-barrel_sf"/>
</dbReference>
<dbReference type="PROSITE" id="PS00301">
    <property type="entry name" value="G_TR_1"/>
    <property type="match status" value="1"/>
</dbReference>
<dbReference type="InterPro" id="IPR009022">
    <property type="entry name" value="EFG_III"/>
</dbReference>
<dbReference type="InterPro" id="IPR000795">
    <property type="entry name" value="T_Tr_GTP-bd_dom"/>
</dbReference>
<evidence type="ECO:0000259" key="9">
    <source>
        <dbReference type="PROSITE" id="PS51722"/>
    </source>
</evidence>
<dbReference type="CDD" id="cd16262">
    <property type="entry name" value="EFG_III"/>
    <property type="match status" value="1"/>
</dbReference>
<dbReference type="InterPro" id="IPR005517">
    <property type="entry name" value="Transl_elong_EFG/EF2_IV"/>
</dbReference>
<dbReference type="Gene3D" id="3.30.70.240">
    <property type="match status" value="1"/>
</dbReference>
<dbReference type="PROSITE" id="PS51722">
    <property type="entry name" value="G_TR_2"/>
    <property type="match status" value="1"/>
</dbReference>
<dbReference type="PRINTS" id="PR00315">
    <property type="entry name" value="ELONGATNFCT"/>
</dbReference>
<dbReference type="Pfam" id="PF03764">
    <property type="entry name" value="EFG_IV"/>
    <property type="match status" value="1"/>
</dbReference>
<dbReference type="InterPro" id="IPR020568">
    <property type="entry name" value="Ribosomal_Su5_D2-typ_SF"/>
</dbReference>
<dbReference type="InterPro" id="IPR027417">
    <property type="entry name" value="P-loop_NTPase"/>
</dbReference>
<proteinExistence type="inferred from homology"/>
<keyword evidence="5 7" id="KW-0342">GTP-binding</keyword>
<evidence type="ECO:0000256" key="2">
    <source>
        <dbReference type="ARBA" id="ARBA00022741"/>
    </source>
</evidence>
<gene>
    <name evidence="7 10" type="primary">fusA</name>
    <name evidence="10" type="ORF">RxyAA322_14410</name>
</gene>
<dbReference type="SMART" id="SM00838">
    <property type="entry name" value="EFG_C"/>
    <property type="match status" value="1"/>
</dbReference>
<keyword evidence="7" id="KW-0963">Cytoplasm</keyword>
<evidence type="ECO:0000256" key="3">
    <source>
        <dbReference type="ARBA" id="ARBA00022768"/>
    </source>
</evidence>
<dbReference type="NCBIfam" id="NF009381">
    <property type="entry name" value="PRK12740.1-5"/>
    <property type="match status" value="1"/>
</dbReference>
<dbReference type="InterPro" id="IPR005225">
    <property type="entry name" value="Small_GTP-bd"/>
</dbReference>
<dbReference type="CDD" id="cd04088">
    <property type="entry name" value="EFG_mtEFG_II"/>
    <property type="match status" value="1"/>
</dbReference>
<dbReference type="InterPro" id="IPR041095">
    <property type="entry name" value="EFG_II"/>
</dbReference>
<dbReference type="CDD" id="cd01434">
    <property type="entry name" value="EFG_mtEFG1_IV"/>
    <property type="match status" value="1"/>
</dbReference>
<feature type="binding site" evidence="7">
    <location>
        <begin position="162"/>
        <end position="165"/>
    </location>
    <ligand>
        <name>GTP</name>
        <dbReference type="ChEBI" id="CHEBI:37565"/>
    </ligand>
</feature>
<dbReference type="NCBIfam" id="TIGR00231">
    <property type="entry name" value="small_GTP"/>
    <property type="match status" value="1"/>
</dbReference>
<evidence type="ECO:0000256" key="6">
    <source>
        <dbReference type="ARBA" id="ARBA00024731"/>
    </source>
</evidence>
<dbReference type="FunFam" id="3.30.70.240:FF:000001">
    <property type="entry name" value="Elongation factor G"/>
    <property type="match status" value="1"/>
</dbReference>
<dbReference type="InterPro" id="IPR047872">
    <property type="entry name" value="EFG_IV"/>
</dbReference>
<dbReference type="InterPro" id="IPR031157">
    <property type="entry name" value="G_TR_CS"/>
</dbReference>
<dbReference type="EMBL" id="AP019791">
    <property type="protein sequence ID" value="BBL79587.1"/>
    <property type="molecule type" value="Genomic_DNA"/>
</dbReference>
<dbReference type="OrthoDB" id="9801472at2"/>
<keyword evidence="2 7" id="KW-0547">Nucleotide-binding</keyword>
<dbReference type="Gene3D" id="2.40.30.10">
    <property type="entry name" value="Translation factors"/>
    <property type="match status" value="1"/>
</dbReference>
<dbReference type="InterPro" id="IPR035647">
    <property type="entry name" value="EFG_III/V"/>
</dbReference>
<dbReference type="CDD" id="cd01886">
    <property type="entry name" value="EF-G"/>
    <property type="match status" value="1"/>
</dbReference>
<name>A0A510HMC4_9ACTN</name>
<dbReference type="InterPro" id="IPR035649">
    <property type="entry name" value="EFG_V"/>
</dbReference>
<dbReference type="FunFam" id="3.30.70.870:FF:000001">
    <property type="entry name" value="Elongation factor G"/>
    <property type="match status" value="1"/>
</dbReference>
<dbReference type="Pfam" id="PF00009">
    <property type="entry name" value="GTP_EFTU"/>
    <property type="match status" value="1"/>
</dbReference>
<dbReference type="FunFam" id="3.40.50.300:FF:000029">
    <property type="entry name" value="Elongation factor G"/>
    <property type="match status" value="1"/>
</dbReference>
<evidence type="ECO:0000256" key="8">
    <source>
        <dbReference type="NCBIfam" id="TIGR00484"/>
    </source>
</evidence>
<dbReference type="InterPro" id="IPR004540">
    <property type="entry name" value="Transl_elong_EFG/EF2"/>
</dbReference>
<feature type="domain" description="Tr-type G" evidence="9">
    <location>
        <begin position="12"/>
        <end position="309"/>
    </location>
</feature>
<reference evidence="10" key="1">
    <citation type="journal article" date="2019" name="Microbiol. Resour. Announc.">
        <title>Complete Genome Sequence of Rubrobacter xylanophilus Strain AA3-22, Isolated from Arima Onsen in Japan.</title>
        <authorList>
            <person name="Tomariguchi N."/>
            <person name="Miyazaki K."/>
        </authorList>
    </citation>
    <scope>NUCLEOTIDE SEQUENCE [LARGE SCALE GENOMIC DNA]</scope>
    <source>
        <strain evidence="10">AA3-22</strain>
    </source>
</reference>
<evidence type="ECO:0000256" key="4">
    <source>
        <dbReference type="ARBA" id="ARBA00022917"/>
    </source>
</evidence>
<feature type="binding site" evidence="7">
    <location>
        <begin position="108"/>
        <end position="112"/>
    </location>
    <ligand>
        <name>GTP</name>
        <dbReference type="ChEBI" id="CHEBI:37565"/>
    </ligand>
</feature>
<dbReference type="InterPro" id="IPR014721">
    <property type="entry name" value="Ribsml_uS5_D2-typ_fold_subgr"/>
</dbReference>
<evidence type="ECO:0000256" key="7">
    <source>
        <dbReference type="HAMAP-Rule" id="MF_00054"/>
    </source>
</evidence>
<keyword evidence="4 7" id="KW-0648">Protein biosynthesis</keyword>
<dbReference type="GO" id="GO:0003746">
    <property type="term" value="F:translation elongation factor activity"/>
    <property type="evidence" value="ECO:0007669"/>
    <property type="project" value="UniProtKB-UniRule"/>
</dbReference>
<dbReference type="PANTHER" id="PTHR43261">
    <property type="entry name" value="TRANSLATION ELONGATION FACTOR G-RELATED"/>
    <property type="match status" value="1"/>
</dbReference>
<sequence length="715" mass="79260">MAVQVAKKTPLRRVRNIGIMAHIDAGKTTTTERILLYTGLTHKLGEVHDGNAVMDWMAQERERGITITSAATTVFWGGIEGAAKNGKKDSQEGRHSRIPEQYRINIIDTPGHVDFTVEVERSLRVLDGAIALFDSVAGVEPQSETVWRQADKYHVPRIAFVNKMDRIGADFYHAVETMRQRLGANPVPVQLPIGAEADFVGIVDLVEMKAIIYKDDLGAEWDETEIPEELRERAEEYREKLIEAAAEYDEEVMVAYLEGEEVEPDKIRAALRKATLELQITPVFVGSAFKNKGIQPLLDGVIDYLPSPLDVPPVRGKTLDGEDAVREADEEAPLAALAFKVQADPHVGKLTYIRVYSGTLKAGSYVMNTTKGVRERVGRLLQMHANTREQRDEVYAGELVAAVGLSNTSTGDTLVAVDDPEPIVLEQMVFPEPVIDQAIEPKTKADQEKLSQALQRLAEEDPTFRVRTDEETGQTVIAGMGELHLEIILDRLTREFKVDANIGKPQVAYRETIRRRVEGVEGRFVRQTGGRGQYGHAIINMEPHEGGYEFEDRIVGGVIPREYIPAVDKGIREALESGVLAGYPVVDVKVELVDGSYHEVDSSEMAFQIAGSMAAKEALKRAQPVLLEPIMAVEVTVPEEFMGDVMGDLSSRRGQIQGMDSRGNSQVIRAMVPLAEMFGYATSLRSRTQGRATFTMQFDHYAEVPQSIAEQIAER</sequence>
<keyword evidence="11" id="KW-1185">Reference proteome</keyword>
<evidence type="ECO:0000313" key="11">
    <source>
        <dbReference type="Proteomes" id="UP000318065"/>
    </source>
</evidence>
<dbReference type="AlphaFoldDB" id="A0A510HMC4"/>
<protein>
    <recommendedName>
        <fullName evidence="7 8">Elongation factor G</fullName>
        <shortName evidence="7">EF-G</shortName>
    </recommendedName>
</protein>
<evidence type="ECO:0000256" key="5">
    <source>
        <dbReference type="ARBA" id="ARBA00023134"/>
    </source>
</evidence>
<dbReference type="SUPFAM" id="SSF54211">
    <property type="entry name" value="Ribosomal protein S5 domain 2-like"/>
    <property type="match status" value="1"/>
</dbReference>
<dbReference type="InterPro" id="IPR053905">
    <property type="entry name" value="EF-G-like_DII"/>
</dbReference>
<dbReference type="CDD" id="cd03713">
    <property type="entry name" value="EFG_mtEFG_C"/>
    <property type="match status" value="1"/>
</dbReference>
<dbReference type="GO" id="GO:0032790">
    <property type="term" value="P:ribosome disassembly"/>
    <property type="evidence" value="ECO:0007669"/>
    <property type="project" value="TreeGrafter"/>
</dbReference>
<feature type="binding site" evidence="7">
    <location>
        <begin position="21"/>
        <end position="28"/>
    </location>
    <ligand>
        <name>GTP</name>
        <dbReference type="ChEBI" id="CHEBI:37565"/>
    </ligand>
</feature>
<dbReference type="NCBIfam" id="TIGR00484">
    <property type="entry name" value="EF-G"/>
    <property type="match status" value="1"/>
</dbReference>
<dbReference type="FunFam" id="2.40.30.10:FF:000006">
    <property type="entry name" value="Elongation factor G"/>
    <property type="match status" value="1"/>
</dbReference>
<dbReference type="HAMAP" id="MF_00054_B">
    <property type="entry name" value="EF_G_EF_2_B"/>
    <property type="match status" value="1"/>
</dbReference>
<dbReference type="RefSeq" id="WP_143527571.1">
    <property type="nucleotide sequence ID" value="NZ_AP019791.1"/>
</dbReference>
<dbReference type="Gene3D" id="3.30.70.870">
    <property type="entry name" value="Elongation Factor G (Translational Gtpase), domain 3"/>
    <property type="match status" value="1"/>
</dbReference>
<dbReference type="GO" id="GO:0005737">
    <property type="term" value="C:cytoplasm"/>
    <property type="evidence" value="ECO:0007669"/>
    <property type="project" value="UniProtKB-SubCell"/>
</dbReference>
<dbReference type="Proteomes" id="UP000318065">
    <property type="component" value="Chromosome"/>
</dbReference>
<dbReference type="Pfam" id="PF22042">
    <property type="entry name" value="EF-G_D2"/>
    <property type="match status" value="1"/>
</dbReference>
<dbReference type="SUPFAM" id="SSF50447">
    <property type="entry name" value="Translation proteins"/>
    <property type="match status" value="1"/>
</dbReference>
<dbReference type="SUPFAM" id="SSF54980">
    <property type="entry name" value="EF-G C-terminal domain-like"/>
    <property type="match status" value="2"/>
</dbReference>
<organism evidence="10 11">
    <name type="scientific">Rubrobacter xylanophilus</name>
    <dbReference type="NCBI Taxonomy" id="49319"/>
    <lineage>
        <taxon>Bacteria</taxon>
        <taxon>Bacillati</taxon>
        <taxon>Actinomycetota</taxon>
        <taxon>Rubrobacteria</taxon>
        <taxon>Rubrobacterales</taxon>
        <taxon>Rubrobacteraceae</taxon>
        <taxon>Rubrobacter</taxon>
    </lineage>
</organism>
<dbReference type="InterPro" id="IPR000640">
    <property type="entry name" value="EFG_V-like"/>
</dbReference>
<dbReference type="GO" id="GO:0005525">
    <property type="term" value="F:GTP binding"/>
    <property type="evidence" value="ECO:0007669"/>
    <property type="project" value="UniProtKB-UniRule"/>
</dbReference>
<dbReference type="SUPFAM" id="SSF52540">
    <property type="entry name" value="P-loop containing nucleoside triphosphate hydrolases"/>
    <property type="match status" value="1"/>
</dbReference>
<dbReference type="Gene3D" id="3.40.50.300">
    <property type="entry name" value="P-loop containing nucleotide triphosphate hydrolases"/>
    <property type="match status" value="1"/>
</dbReference>